<keyword evidence="1" id="KW-0238">DNA-binding</keyword>
<dbReference type="RefSeq" id="WP_122628329.1">
    <property type="nucleotide sequence ID" value="NZ_UPPP01000073.1"/>
</dbReference>
<dbReference type="Pfam" id="PF13411">
    <property type="entry name" value="MerR_1"/>
    <property type="match status" value="1"/>
</dbReference>
<dbReference type="OrthoDB" id="9773308at2"/>
<dbReference type="PANTHER" id="PTHR30204:SF82">
    <property type="entry name" value="TRANSCRIPTIONAL REGULATOR, MERR FAMILY"/>
    <property type="match status" value="1"/>
</dbReference>
<dbReference type="SMART" id="SM00422">
    <property type="entry name" value="HTH_MERR"/>
    <property type="match status" value="1"/>
</dbReference>
<evidence type="ECO:0000313" key="4">
    <source>
        <dbReference type="Proteomes" id="UP000277811"/>
    </source>
</evidence>
<dbReference type="AlphaFoldDB" id="A0A498R873"/>
<dbReference type="GO" id="GO:0003700">
    <property type="term" value="F:DNA-binding transcription factor activity"/>
    <property type="evidence" value="ECO:0007669"/>
    <property type="project" value="InterPro"/>
</dbReference>
<organism evidence="3 4">
    <name type="scientific">Lucifera butyrica</name>
    <dbReference type="NCBI Taxonomy" id="1351585"/>
    <lineage>
        <taxon>Bacteria</taxon>
        <taxon>Bacillati</taxon>
        <taxon>Bacillota</taxon>
        <taxon>Negativicutes</taxon>
        <taxon>Veillonellales</taxon>
        <taxon>Veillonellaceae</taxon>
        <taxon>Lucifera</taxon>
    </lineage>
</organism>
<sequence>MGYTIKQVAETLDLTAYTLRYYEKEGLLPFIERDKNGNRIFNDNDVEWVSLIRCLRDTGMSVSEIKRYVELCLEGDKTVEVRRLILLQHKKEVEQKIEQMNGYLVRINKKLSYYDNFVIGQVDCCNPKVKGIKQRNIAKNR</sequence>
<dbReference type="InterPro" id="IPR047057">
    <property type="entry name" value="MerR_fam"/>
</dbReference>
<dbReference type="InterPro" id="IPR009061">
    <property type="entry name" value="DNA-bd_dom_put_sf"/>
</dbReference>
<dbReference type="Proteomes" id="UP000277811">
    <property type="component" value="Unassembled WGS sequence"/>
</dbReference>
<dbReference type="CDD" id="cd01109">
    <property type="entry name" value="HTH_YyaN"/>
    <property type="match status" value="1"/>
</dbReference>
<dbReference type="EMBL" id="UPPP01000073">
    <property type="protein sequence ID" value="VBB07389.1"/>
    <property type="molecule type" value="Genomic_DNA"/>
</dbReference>
<accession>A0A498R873</accession>
<protein>
    <submittedName>
        <fullName evidence="3">Merr bacterial regulatory protein hth signature</fullName>
    </submittedName>
</protein>
<dbReference type="GO" id="GO:0003677">
    <property type="term" value="F:DNA binding"/>
    <property type="evidence" value="ECO:0007669"/>
    <property type="project" value="UniProtKB-KW"/>
</dbReference>
<dbReference type="PROSITE" id="PS50937">
    <property type="entry name" value="HTH_MERR_2"/>
    <property type="match status" value="1"/>
</dbReference>
<feature type="domain" description="HTH merR-type" evidence="2">
    <location>
        <begin position="1"/>
        <end position="71"/>
    </location>
</feature>
<reference evidence="3 4" key="1">
    <citation type="submission" date="2018-06" db="EMBL/GenBank/DDBJ databases">
        <authorList>
            <person name="Strepis N."/>
        </authorList>
    </citation>
    <scope>NUCLEOTIDE SEQUENCE [LARGE SCALE GENOMIC DNA]</scope>
    <source>
        <strain evidence="3">LUCI</strain>
    </source>
</reference>
<gene>
    <name evidence="3" type="ORF">LUCI_2633</name>
</gene>
<evidence type="ECO:0000259" key="2">
    <source>
        <dbReference type="PROSITE" id="PS50937"/>
    </source>
</evidence>
<dbReference type="PANTHER" id="PTHR30204">
    <property type="entry name" value="REDOX-CYCLING DRUG-SENSING TRANSCRIPTIONAL ACTIVATOR SOXR"/>
    <property type="match status" value="1"/>
</dbReference>
<evidence type="ECO:0000256" key="1">
    <source>
        <dbReference type="ARBA" id="ARBA00023125"/>
    </source>
</evidence>
<evidence type="ECO:0000313" key="3">
    <source>
        <dbReference type="EMBL" id="VBB07389.1"/>
    </source>
</evidence>
<dbReference type="InterPro" id="IPR000551">
    <property type="entry name" value="MerR-type_HTH_dom"/>
</dbReference>
<keyword evidence="4" id="KW-1185">Reference proteome</keyword>
<name>A0A498R873_9FIRM</name>
<dbReference type="SUPFAM" id="SSF46955">
    <property type="entry name" value="Putative DNA-binding domain"/>
    <property type="match status" value="1"/>
</dbReference>
<proteinExistence type="predicted"/>
<dbReference type="PRINTS" id="PR00040">
    <property type="entry name" value="HTHMERR"/>
</dbReference>
<dbReference type="Gene3D" id="1.10.1660.10">
    <property type="match status" value="1"/>
</dbReference>